<name>B4GXY3_DROPE</name>
<dbReference type="Proteomes" id="UP000008744">
    <property type="component" value="Unassembled WGS sequence"/>
</dbReference>
<feature type="domain" description="DUF4777" evidence="1">
    <location>
        <begin position="3"/>
        <end position="67"/>
    </location>
</feature>
<sequence length="229" mass="26058">MQRYLYSDHILEAFNVFHRPMVLEEVVAYVAELEVKSMEEVRLDVDNTLTAAWMHGFVKQKDNWYTLECGYWDDESTGGTAAAQMRLCRVGMGDGGWQLFFGILSEVAETETETKCEIEAQVREVRVEPEANANANAEAEDWDTSDKHRREQCTSVLVLVLVLVLDRHVGHSGVEVSLDRGHLAVPPRNESTFCGASEVALRVGLDLVWDWDWDWGLSVMQMKFIACKR</sequence>
<evidence type="ECO:0000313" key="2">
    <source>
        <dbReference type="EMBL" id="EDW27610.1"/>
    </source>
</evidence>
<dbReference type="EMBL" id="CH479196">
    <property type="protein sequence ID" value="EDW27610.1"/>
    <property type="molecule type" value="Genomic_DNA"/>
</dbReference>
<accession>B4GXY3</accession>
<dbReference type="InterPro" id="IPR031957">
    <property type="entry name" value="DUF4777"/>
</dbReference>
<keyword evidence="3" id="KW-1185">Reference proteome</keyword>
<gene>
    <name evidence="2" type="primary">Dper\GL20176</name>
    <name evidence="2" type="ORF">Dper_GL20176</name>
</gene>
<proteinExistence type="predicted"/>
<dbReference type="OrthoDB" id="7882888at2759"/>
<evidence type="ECO:0000313" key="3">
    <source>
        <dbReference type="Proteomes" id="UP000008744"/>
    </source>
</evidence>
<dbReference type="OMA" id="WDDESTG"/>
<dbReference type="AlphaFoldDB" id="B4GXY3"/>
<dbReference type="Pfam" id="PF16007">
    <property type="entry name" value="DUF4777"/>
    <property type="match status" value="1"/>
</dbReference>
<reference evidence="2 3" key="1">
    <citation type="journal article" date="2007" name="Nature">
        <title>Evolution of genes and genomes on the Drosophila phylogeny.</title>
        <authorList>
            <consortium name="Drosophila 12 Genomes Consortium"/>
            <person name="Clark A.G."/>
            <person name="Eisen M.B."/>
            <person name="Smith D.R."/>
            <person name="Bergman C.M."/>
            <person name="Oliver B."/>
            <person name="Markow T.A."/>
            <person name="Kaufman T.C."/>
            <person name="Kellis M."/>
            <person name="Gelbart W."/>
            <person name="Iyer V.N."/>
            <person name="Pollard D.A."/>
            <person name="Sackton T.B."/>
            <person name="Larracuente A.M."/>
            <person name="Singh N.D."/>
            <person name="Abad J.P."/>
            <person name="Abt D.N."/>
            <person name="Adryan B."/>
            <person name="Aguade M."/>
            <person name="Akashi H."/>
            <person name="Anderson W.W."/>
            <person name="Aquadro C.F."/>
            <person name="Ardell D.H."/>
            <person name="Arguello R."/>
            <person name="Artieri C.G."/>
            <person name="Barbash D.A."/>
            <person name="Barker D."/>
            <person name="Barsanti P."/>
            <person name="Batterham P."/>
            <person name="Batzoglou S."/>
            <person name="Begun D."/>
            <person name="Bhutkar A."/>
            <person name="Blanco E."/>
            <person name="Bosak S.A."/>
            <person name="Bradley R.K."/>
            <person name="Brand A.D."/>
            <person name="Brent M.R."/>
            <person name="Brooks A.N."/>
            <person name="Brown R.H."/>
            <person name="Butlin R.K."/>
            <person name="Caggese C."/>
            <person name="Calvi B.R."/>
            <person name="Bernardo de Carvalho A."/>
            <person name="Caspi A."/>
            <person name="Castrezana S."/>
            <person name="Celniker S.E."/>
            <person name="Chang J.L."/>
            <person name="Chapple C."/>
            <person name="Chatterji S."/>
            <person name="Chinwalla A."/>
            <person name="Civetta A."/>
            <person name="Clifton S.W."/>
            <person name="Comeron J.M."/>
            <person name="Costello J.C."/>
            <person name="Coyne J.A."/>
            <person name="Daub J."/>
            <person name="David R.G."/>
            <person name="Delcher A.L."/>
            <person name="Delehaunty K."/>
            <person name="Do C.B."/>
            <person name="Ebling H."/>
            <person name="Edwards K."/>
            <person name="Eickbush T."/>
            <person name="Evans J.D."/>
            <person name="Filipski A."/>
            <person name="Findeiss S."/>
            <person name="Freyhult E."/>
            <person name="Fulton L."/>
            <person name="Fulton R."/>
            <person name="Garcia A.C."/>
            <person name="Gardiner A."/>
            <person name="Garfield D.A."/>
            <person name="Garvin B.E."/>
            <person name="Gibson G."/>
            <person name="Gilbert D."/>
            <person name="Gnerre S."/>
            <person name="Godfrey J."/>
            <person name="Good R."/>
            <person name="Gotea V."/>
            <person name="Gravely B."/>
            <person name="Greenberg A.J."/>
            <person name="Griffiths-Jones S."/>
            <person name="Gross S."/>
            <person name="Guigo R."/>
            <person name="Gustafson E.A."/>
            <person name="Haerty W."/>
            <person name="Hahn M.W."/>
            <person name="Halligan D.L."/>
            <person name="Halpern A.L."/>
            <person name="Halter G.M."/>
            <person name="Han M.V."/>
            <person name="Heger A."/>
            <person name="Hillier L."/>
            <person name="Hinrichs A.S."/>
            <person name="Holmes I."/>
            <person name="Hoskins R.A."/>
            <person name="Hubisz M.J."/>
            <person name="Hultmark D."/>
            <person name="Huntley M.A."/>
            <person name="Jaffe D.B."/>
            <person name="Jagadeeshan S."/>
            <person name="Jeck W.R."/>
            <person name="Johnson J."/>
            <person name="Jones C.D."/>
            <person name="Jordan W.C."/>
            <person name="Karpen G.H."/>
            <person name="Kataoka E."/>
            <person name="Keightley P.D."/>
            <person name="Kheradpour P."/>
            <person name="Kirkness E.F."/>
            <person name="Koerich L.B."/>
            <person name="Kristiansen K."/>
            <person name="Kudrna D."/>
            <person name="Kulathinal R.J."/>
            <person name="Kumar S."/>
            <person name="Kwok R."/>
            <person name="Lander E."/>
            <person name="Langley C.H."/>
            <person name="Lapoint R."/>
            <person name="Lazzaro B.P."/>
            <person name="Lee S.J."/>
            <person name="Levesque L."/>
            <person name="Li R."/>
            <person name="Lin C.F."/>
            <person name="Lin M.F."/>
            <person name="Lindblad-Toh K."/>
            <person name="Llopart A."/>
            <person name="Long M."/>
            <person name="Low L."/>
            <person name="Lozovsky E."/>
            <person name="Lu J."/>
            <person name="Luo M."/>
            <person name="Machado C.A."/>
            <person name="Makalowski W."/>
            <person name="Marzo M."/>
            <person name="Matsuda M."/>
            <person name="Matzkin L."/>
            <person name="McAllister B."/>
            <person name="McBride C.S."/>
            <person name="McKernan B."/>
            <person name="McKernan K."/>
            <person name="Mendez-Lago M."/>
            <person name="Minx P."/>
            <person name="Mollenhauer M.U."/>
            <person name="Montooth K."/>
            <person name="Mount S.M."/>
            <person name="Mu X."/>
            <person name="Myers E."/>
            <person name="Negre B."/>
            <person name="Newfeld S."/>
            <person name="Nielsen R."/>
            <person name="Noor M.A."/>
            <person name="O'Grady P."/>
            <person name="Pachter L."/>
            <person name="Papaceit M."/>
            <person name="Parisi M.J."/>
            <person name="Parisi M."/>
            <person name="Parts L."/>
            <person name="Pedersen J.S."/>
            <person name="Pesole G."/>
            <person name="Phillippy A.M."/>
            <person name="Ponting C.P."/>
            <person name="Pop M."/>
            <person name="Porcelli D."/>
            <person name="Powell J.R."/>
            <person name="Prohaska S."/>
            <person name="Pruitt K."/>
            <person name="Puig M."/>
            <person name="Quesneville H."/>
            <person name="Ram K.R."/>
            <person name="Rand D."/>
            <person name="Rasmussen M.D."/>
            <person name="Reed L.K."/>
            <person name="Reenan R."/>
            <person name="Reily A."/>
            <person name="Remington K.A."/>
            <person name="Rieger T.T."/>
            <person name="Ritchie M.G."/>
            <person name="Robin C."/>
            <person name="Rogers Y.H."/>
            <person name="Rohde C."/>
            <person name="Rozas J."/>
            <person name="Rubenfield M.J."/>
            <person name="Ruiz A."/>
            <person name="Russo S."/>
            <person name="Salzberg S.L."/>
            <person name="Sanchez-Gracia A."/>
            <person name="Saranga D.J."/>
            <person name="Sato H."/>
            <person name="Schaeffer S.W."/>
            <person name="Schatz M.C."/>
            <person name="Schlenke T."/>
            <person name="Schwartz R."/>
            <person name="Segarra C."/>
            <person name="Singh R.S."/>
            <person name="Sirot L."/>
            <person name="Sirota M."/>
            <person name="Sisneros N.B."/>
            <person name="Smith C.D."/>
            <person name="Smith T.F."/>
            <person name="Spieth J."/>
            <person name="Stage D.E."/>
            <person name="Stark A."/>
            <person name="Stephan W."/>
            <person name="Strausberg R.L."/>
            <person name="Strempel S."/>
            <person name="Sturgill D."/>
            <person name="Sutton G."/>
            <person name="Sutton G.G."/>
            <person name="Tao W."/>
            <person name="Teichmann S."/>
            <person name="Tobari Y.N."/>
            <person name="Tomimura Y."/>
            <person name="Tsolas J.M."/>
            <person name="Valente V.L."/>
            <person name="Venter E."/>
            <person name="Venter J.C."/>
            <person name="Vicario S."/>
            <person name="Vieira F.G."/>
            <person name="Vilella A.J."/>
            <person name="Villasante A."/>
            <person name="Walenz B."/>
            <person name="Wang J."/>
            <person name="Wasserman M."/>
            <person name="Watts T."/>
            <person name="Wilson D."/>
            <person name="Wilson R.K."/>
            <person name="Wing R.A."/>
            <person name="Wolfner M.F."/>
            <person name="Wong A."/>
            <person name="Wong G.K."/>
            <person name="Wu C.I."/>
            <person name="Wu G."/>
            <person name="Yamamoto D."/>
            <person name="Yang H.P."/>
            <person name="Yang S.P."/>
            <person name="Yorke J.A."/>
            <person name="Yoshida K."/>
            <person name="Zdobnov E."/>
            <person name="Zhang P."/>
            <person name="Zhang Y."/>
            <person name="Zimin A.V."/>
            <person name="Baldwin J."/>
            <person name="Abdouelleil A."/>
            <person name="Abdulkadir J."/>
            <person name="Abebe A."/>
            <person name="Abera B."/>
            <person name="Abreu J."/>
            <person name="Acer S.C."/>
            <person name="Aftuck L."/>
            <person name="Alexander A."/>
            <person name="An P."/>
            <person name="Anderson E."/>
            <person name="Anderson S."/>
            <person name="Arachi H."/>
            <person name="Azer M."/>
            <person name="Bachantsang P."/>
            <person name="Barry A."/>
            <person name="Bayul T."/>
            <person name="Berlin A."/>
            <person name="Bessette D."/>
            <person name="Bloom T."/>
            <person name="Blye J."/>
            <person name="Boguslavskiy L."/>
            <person name="Bonnet C."/>
            <person name="Boukhgalter B."/>
            <person name="Bourzgui I."/>
            <person name="Brown A."/>
            <person name="Cahill P."/>
            <person name="Channer S."/>
            <person name="Cheshatsang Y."/>
            <person name="Chuda L."/>
            <person name="Citroen M."/>
            <person name="Collymore A."/>
            <person name="Cooke P."/>
            <person name="Costello M."/>
            <person name="D'Aco K."/>
            <person name="Daza R."/>
            <person name="De Haan G."/>
            <person name="DeGray S."/>
            <person name="DeMaso C."/>
            <person name="Dhargay N."/>
            <person name="Dooley K."/>
            <person name="Dooley E."/>
            <person name="Doricent M."/>
            <person name="Dorje P."/>
            <person name="Dorjee K."/>
            <person name="Dupes A."/>
            <person name="Elong R."/>
            <person name="Falk J."/>
            <person name="Farina A."/>
            <person name="Faro S."/>
            <person name="Ferguson D."/>
            <person name="Fisher S."/>
            <person name="Foley C.D."/>
            <person name="Franke A."/>
            <person name="Friedrich D."/>
            <person name="Gadbois L."/>
            <person name="Gearin G."/>
            <person name="Gearin C.R."/>
            <person name="Giannoukos G."/>
            <person name="Goode T."/>
            <person name="Graham J."/>
            <person name="Grandbois E."/>
            <person name="Grewal S."/>
            <person name="Gyaltsen K."/>
            <person name="Hafez N."/>
            <person name="Hagos B."/>
            <person name="Hall J."/>
            <person name="Henson C."/>
            <person name="Hollinger A."/>
            <person name="Honan T."/>
            <person name="Huard M.D."/>
            <person name="Hughes L."/>
            <person name="Hurhula B."/>
            <person name="Husby M.E."/>
            <person name="Kamat A."/>
            <person name="Kanga B."/>
            <person name="Kashin S."/>
            <person name="Khazanovich D."/>
            <person name="Kisner P."/>
            <person name="Lance K."/>
            <person name="Lara M."/>
            <person name="Lee W."/>
            <person name="Lennon N."/>
            <person name="Letendre F."/>
            <person name="LeVine R."/>
            <person name="Lipovsky A."/>
            <person name="Liu X."/>
            <person name="Liu J."/>
            <person name="Liu S."/>
            <person name="Lokyitsang T."/>
            <person name="Lokyitsang Y."/>
            <person name="Lubonja R."/>
            <person name="Lui A."/>
            <person name="MacDonald P."/>
            <person name="Magnisalis V."/>
            <person name="Maru K."/>
            <person name="Matthews C."/>
            <person name="McCusker W."/>
            <person name="McDonough S."/>
            <person name="Mehta T."/>
            <person name="Meldrim J."/>
            <person name="Meneus L."/>
            <person name="Mihai O."/>
            <person name="Mihalev A."/>
            <person name="Mihova T."/>
            <person name="Mittelman R."/>
            <person name="Mlenga V."/>
            <person name="Montmayeur A."/>
            <person name="Mulrain L."/>
            <person name="Navidi A."/>
            <person name="Naylor J."/>
            <person name="Negash T."/>
            <person name="Nguyen T."/>
            <person name="Nguyen N."/>
            <person name="Nicol R."/>
            <person name="Norbu C."/>
            <person name="Norbu N."/>
            <person name="Novod N."/>
            <person name="O'Neill B."/>
            <person name="Osman S."/>
            <person name="Markiewicz E."/>
            <person name="Oyono O.L."/>
            <person name="Patti C."/>
            <person name="Phunkhang P."/>
            <person name="Pierre F."/>
            <person name="Priest M."/>
            <person name="Raghuraman S."/>
            <person name="Rege F."/>
            <person name="Reyes R."/>
            <person name="Rise C."/>
            <person name="Rogov P."/>
            <person name="Ross K."/>
            <person name="Ryan E."/>
            <person name="Settipalli S."/>
            <person name="Shea T."/>
            <person name="Sherpa N."/>
            <person name="Shi L."/>
            <person name="Shih D."/>
            <person name="Sparrow T."/>
            <person name="Spaulding J."/>
            <person name="Stalker J."/>
            <person name="Stange-Thomann N."/>
            <person name="Stavropoulos S."/>
            <person name="Stone C."/>
            <person name="Strader C."/>
            <person name="Tesfaye S."/>
            <person name="Thomson T."/>
            <person name="Thoulutsang Y."/>
            <person name="Thoulutsang D."/>
            <person name="Topham K."/>
            <person name="Topping I."/>
            <person name="Tsamla T."/>
            <person name="Vassiliev H."/>
            <person name="Vo A."/>
            <person name="Wangchuk T."/>
            <person name="Wangdi T."/>
            <person name="Weiand M."/>
            <person name="Wilkinson J."/>
            <person name="Wilson A."/>
            <person name="Yadav S."/>
            <person name="Young G."/>
            <person name="Yu Q."/>
            <person name="Zembek L."/>
            <person name="Zhong D."/>
            <person name="Zimmer A."/>
            <person name="Zwirko Z."/>
            <person name="Jaffe D.B."/>
            <person name="Alvarez P."/>
            <person name="Brockman W."/>
            <person name="Butler J."/>
            <person name="Chin C."/>
            <person name="Gnerre S."/>
            <person name="Grabherr M."/>
            <person name="Kleber M."/>
            <person name="Mauceli E."/>
            <person name="MacCallum I."/>
        </authorList>
    </citation>
    <scope>NUCLEOTIDE SEQUENCE [LARGE SCALE GENOMIC DNA]</scope>
    <source>
        <strain evidence="3">MSH-3 / Tucson 14011-0111.49</strain>
    </source>
</reference>
<dbReference type="eggNOG" id="ENOG502TBHC">
    <property type="taxonomic scope" value="Eukaryota"/>
</dbReference>
<dbReference type="HOGENOM" id="CLU_1210900_0_0_1"/>
<protein>
    <submittedName>
        <fullName evidence="2">GL20176</fullName>
    </submittedName>
</protein>
<organism evidence="3">
    <name type="scientific">Drosophila persimilis</name>
    <name type="common">Fruit fly</name>
    <dbReference type="NCBI Taxonomy" id="7234"/>
    <lineage>
        <taxon>Eukaryota</taxon>
        <taxon>Metazoa</taxon>
        <taxon>Ecdysozoa</taxon>
        <taxon>Arthropoda</taxon>
        <taxon>Hexapoda</taxon>
        <taxon>Insecta</taxon>
        <taxon>Pterygota</taxon>
        <taxon>Neoptera</taxon>
        <taxon>Endopterygota</taxon>
        <taxon>Diptera</taxon>
        <taxon>Brachycera</taxon>
        <taxon>Muscomorpha</taxon>
        <taxon>Ephydroidea</taxon>
        <taxon>Drosophilidae</taxon>
        <taxon>Drosophila</taxon>
        <taxon>Sophophora</taxon>
    </lineage>
</organism>
<evidence type="ECO:0000259" key="1">
    <source>
        <dbReference type="Pfam" id="PF16007"/>
    </source>
</evidence>